<dbReference type="AlphaFoldDB" id="E8LK52"/>
<comment type="caution">
    <text evidence="2">The sequence shown here is derived from an EMBL/GenBank/DDBJ whole genome shotgun (WGS) entry which is preliminary data.</text>
</comment>
<dbReference type="PANTHER" id="PTHR43138:SF1">
    <property type="entry name" value="N-ACETYLTRANSFERASE ACA1"/>
    <property type="match status" value="1"/>
</dbReference>
<dbReference type="Proteomes" id="UP000018458">
    <property type="component" value="Unassembled WGS sequence"/>
</dbReference>
<dbReference type="OrthoDB" id="9788300at2"/>
<name>E8LK52_SUCHY</name>
<dbReference type="STRING" id="762983.HMPREF9444_01089"/>
<proteinExistence type="predicted"/>
<dbReference type="RefSeq" id="WP_009143290.1">
    <property type="nucleotide sequence ID" value="NZ_GL830988.1"/>
</dbReference>
<feature type="domain" description="N-acetyltransferase" evidence="1">
    <location>
        <begin position="3"/>
        <end position="158"/>
    </location>
</feature>
<keyword evidence="3" id="KW-1185">Reference proteome</keyword>
<dbReference type="Pfam" id="PF00583">
    <property type="entry name" value="Acetyltransf_1"/>
    <property type="match status" value="1"/>
</dbReference>
<organism evidence="2 3">
    <name type="scientific">Succinatimonas hippei (strain DSM 22608 / JCM 16073 / KCTC 15190 / YIT 12066)</name>
    <dbReference type="NCBI Taxonomy" id="762983"/>
    <lineage>
        <taxon>Bacteria</taxon>
        <taxon>Pseudomonadati</taxon>
        <taxon>Pseudomonadota</taxon>
        <taxon>Gammaproteobacteria</taxon>
        <taxon>Aeromonadales</taxon>
        <taxon>Succinivibrionaceae</taxon>
        <taxon>Succinatimonas</taxon>
    </lineage>
</organism>
<dbReference type="PANTHER" id="PTHR43138">
    <property type="entry name" value="ACETYLTRANSFERASE, GNAT FAMILY"/>
    <property type="match status" value="1"/>
</dbReference>
<gene>
    <name evidence="2" type="ORF">HMPREF9444_01089</name>
</gene>
<evidence type="ECO:0000313" key="2">
    <source>
        <dbReference type="EMBL" id="EFY07168.1"/>
    </source>
</evidence>
<dbReference type="InterPro" id="IPR052742">
    <property type="entry name" value="Mito_N-acetyltransferase"/>
</dbReference>
<sequence>MQIEIVPFKSSYLKGVLDVWNEVVIAGKAFPQTEILNENTGYDFFMSQSFTGIALDTTTAEVVGVYILHPNNVGRCSHICNASYAVKSEFRGNGIGKMLVIHCIEKARKLSFRILQFNAVVASNKNALSLYESLGFIRLGIIPGGFLNKDNVYEDIIPHYFIL</sequence>
<protein>
    <submittedName>
        <fullName evidence="2">Acetyltransferase, GNAT family</fullName>
    </submittedName>
</protein>
<keyword evidence="2" id="KW-0808">Transferase</keyword>
<dbReference type="PROSITE" id="PS51186">
    <property type="entry name" value="GNAT"/>
    <property type="match status" value="1"/>
</dbReference>
<evidence type="ECO:0000259" key="1">
    <source>
        <dbReference type="PROSITE" id="PS51186"/>
    </source>
</evidence>
<dbReference type="SUPFAM" id="SSF55729">
    <property type="entry name" value="Acyl-CoA N-acyltransferases (Nat)"/>
    <property type="match status" value="1"/>
</dbReference>
<dbReference type="EMBL" id="AEVO01000051">
    <property type="protein sequence ID" value="EFY07168.1"/>
    <property type="molecule type" value="Genomic_DNA"/>
</dbReference>
<dbReference type="CDD" id="cd04301">
    <property type="entry name" value="NAT_SF"/>
    <property type="match status" value="1"/>
</dbReference>
<dbReference type="HOGENOM" id="CLU_013985_42_2_6"/>
<evidence type="ECO:0000313" key="3">
    <source>
        <dbReference type="Proteomes" id="UP000018458"/>
    </source>
</evidence>
<accession>E8LK52</accession>
<dbReference type="eggNOG" id="COG1247">
    <property type="taxonomic scope" value="Bacteria"/>
</dbReference>
<dbReference type="InterPro" id="IPR016181">
    <property type="entry name" value="Acyl_CoA_acyltransferase"/>
</dbReference>
<dbReference type="Gene3D" id="3.40.630.30">
    <property type="match status" value="1"/>
</dbReference>
<reference evidence="2 3" key="1">
    <citation type="submission" date="2011-01" db="EMBL/GenBank/DDBJ databases">
        <authorList>
            <person name="Weinstock G."/>
            <person name="Sodergren E."/>
            <person name="Clifton S."/>
            <person name="Fulton L."/>
            <person name="Fulton B."/>
            <person name="Courtney L."/>
            <person name="Fronick C."/>
            <person name="Harrison M."/>
            <person name="Strong C."/>
            <person name="Farmer C."/>
            <person name="Delahaunty K."/>
            <person name="Markovic C."/>
            <person name="Hall O."/>
            <person name="Minx P."/>
            <person name="Tomlinson C."/>
            <person name="Mitreva M."/>
            <person name="Hou S."/>
            <person name="Chen J."/>
            <person name="Wollam A."/>
            <person name="Pepin K.H."/>
            <person name="Johnson M."/>
            <person name="Bhonagiri V."/>
            <person name="Zhang X."/>
            <person name="Suruliraj S."/>
            <person name="Warren W."/>
            <person name="Chinwalla A."/>
            <person name="Mardis E.R."/>
            <person name="Wilson R.K."/>
        </authorList>
    </citation>
    <scope>NUCLEOTIDE SEQUENCE [LARGE SCALE GENOMIC DNA]</scope>
    <source>
        <strain evidence="3">DSM 22608 / JCM 16073 / KCTC 15190 / YIT 12066</strain>
    </source>
</reference>
<dbReference type="GO" id="GO:0016747">
    <property type="term" value="F:acyltransferase activity, transferring groups other than amino-acyl groups"/>
    <property type="evidence" value="ECO:0007669"/>
    <property type="project" value="InterPro"/>
</dbReference>
<dbReference type="InterPro" id="IPR000182">
    <property type="entry name" value="GNAT_dom"/>
</dbReference>